<dbReference type="AlphaFoldDB" id="A0A494XJS6"/>
<evidence type="ECO:0000313" key="2">
    <source>
        <dbReference type="Proteomes" id="UP000280434"/>
    </source>
</evidence>
<sequence length="632" mass="70129">MEALLPYYERELAFLRQYSREFAERYPKIASHLATGGEQSDDPHVERMIDSFALLGARINKKLADEYPEFTEALLEVLYPHYLRPFPSCSIAQFGAQDVEGAKDAEDLEHAHRVATIARGTLLETRELRGVRCRFRTAYDVAIAPVRIADAQYTPLGALGPEAAVLPGNASGVLSFTFETTSGVDFSAIGLDTLRAYLHGEQSFIAALADCLFINASAAYVETGTGRRWTPLAAVPVAQAGFADDEALIDFPAKSHSAYRLLTEYFAFPDKFNFIDFDLGAMLRASERCMRITLHVVLGEMRGEAHLARLIETLARHHLRLFCTPVVNLFAQRGEPIHVSHEAVSYPVLAAARRADAYEVYSIDRVHLVKECADTQSMQTVTEFRPFYALHHDELARTGRYWFARRDDEVARVSPGYETEISLVDADFEPGESRTDTLSLALTCTNRDWPAALAIGLEGGDLFVEETHGADDTPGTKRAGPIAMLSRPTPSVRVPRGPLMHWRLVAHLALNHVSLAEQGLAALKEILVLYDLRRSAVSARHIEGLVGIEQRGAVQWLPGQPFATFVRGMEIRVTVDEANFVGTSLASFVRVLDTFFGLYVHLNSFVQLVAVSKRTGEEIMRCKPRSAESMLA</sequence>
<dbReference type="PANTHER" id="PTHR35370">
    <property type="entry name" value="CYTOPLASMIC PROTEIN-RELATED-RELATED"/>
    <property type="match status" value="1"/>
</dbReference>
<dbReference type="PANTHER" id="PTHR35370:SF1">
    <property type="entry name" value="TYPE VI SECRETION SYSTEM COMPONENT TSSF1"/>
    <property type="match status" value="1"/>
</dbReference>
<dbReference type="Proteomes" id="UP000280434">
    <property type="component" value="Unassembled WGS sequence"/>
</dbReference>
<dbReference type="OrthoDB" id="9763676at2"/>
<dbReference type="Pfam" id="PF05947">
    <property type="entry name" value="T6SS_TssF"/>
    <property type="match status" value="1"/>
</dbReference>
<dbReference type="RefSeq" id="WP_121277060.1">
    <property type="nucleotide sequence ID" value="NZ_RBZV01000002.1"/>
</dbReference>
<organism evidence="1 2">
    <name type="scientific">Trinickia fusca</name>
    <dbReference type="NCBI Taxonomy" id="2419777"/>
    <lineage>
        <taxon>Bacteria</taxon>
        <taxon>Pseudomonadati</taxon>
        <taxon>Pseudomonadota</taxon>
        <taxon>Betaproteobacteria</taxon>
        <taxon>Burkholderiales</taxon>
        <taxon>Burkholderiaceae</taxon>
        <taxon>Trinickia</taxon>
    </lineage>
</organism>
<accession>A0A494XJS6</accession>
<dbReference type="PIRSF" id="PIRSF028304">
    <property type="entry name" value="UCP028304"/>
    <property type="match status" value="1"/>
</dbReference>
<proteinExistence type="predicted"/>
<evidence type="ECO:0000313" key="1">
    <source>
        <dbReference type="EMBL" id="RKP50975.1"/>
    </source>
</evidence>
<name>A0A494XJS6_9BURK</name>
<keyword evidence="2" id="KW-1185">Reference proteome</keyword>
<dbReference type="NCBIfam" id="TIGR03359">
    <property type="entry name" value="VI_chp_6"/>
    <property type="match status" value="1"/>
</dbReference>
<reference evidence="1 2" key="1">
    <citation type="submission" date="2018-10" db="EMBL/GenBank/DDBJ databases">
        <title>Paraburkholderia sp. 7MK8-2, isolated from soil.</title>
        <authorList>
            <person name="Gao Z.-H."/>
            <person name="Qiu L.-H."/>
        </authorList>
    </citation>
    <scope>NUCLEOTIDE SEQUENCE [LARGE SCALE GENOMIC DNA]</scope>
    <source>
        <strain evidence="1 2">7MK8-2</strain>
    </source>
</reference>
<dbReference type="EMBL" id="RBZV01000002">
    <property type="protein sequence ID" value="RKP50975.1"/>
    <property type="molecule type" value="Genomic_DNA"/>
</dbReference>
<protein>
    <submittedName>
        <fullName evidence="1">Type VI secretion system baseplate subunit TssF</fullName>
    </submittedName>
</protein>
<comment type="caution">
    <text evidence="1">The sequence shown here is derived from an EMBL/GenBank/DDBJ whole genome shotgun (WGS) entry which is preliminary data.</text>
</comment>
<gene>
    <name evidence="1" type="primary">tssF</name>
    <name evidence="1" type="ORF">D7S89_07930</name>
</gene>
<dbReference type="InterPro" id="IPR010272">
    <property type="entry name" value="T6SS_TssF"/>
</dbReference>